<reference evidence="15" key="3">
    <citation type="submission" date="2025-09" db="UniProtKB">
        <authorList>
            <consortium name="Ensembl"/>
        </authorList>
    </citation>
    <scope>IDENTIFICATION</scope>
</reference>
<evidence type="ECO:0000256" key="9">
    <source>
        <dbReference type="ARBA" id="ARBA00073021"/>
    </source>
</evidence>
<proteinExistence type="predicted"/>
<keyword evidence="5" id="KW-0597">Phosphoprotein</keyword>
<reference evidence="15" key="2">
    <citation type="submission" date="2025-08" db="UniProtKB">
        <authorList>
            <consortium name="Ensembl"/>
        </authorList>
    </citation>
    <scope>IDENTIFICATION</scope>
</reference>
<dbReference type="GO" id="GO:0043124">
    <property type="term" value="P:negative regulation of canonical NF-kappaB signal transduction"/>
    <property type="evidence" value="ECO:0007669"/>
    <property type="project" value="Ensembl"/>
</dbReference>
<evidence type="ECO:0000313" key="16">
    <source>
        <dbReference type="Proteomes" id="UP000016666"/>
    </source>
</evidence>
<feature type="region of interest" description="Disordered" evidence="14">
    <location>
        <begin position="244"/>
        <end position="271"/>
    </location>
</feature>
<comment type="subcellular location">
    <subcellularLocation>
        <location evidence="2">Cytoplasm</location>
    </subcellularLocation>
    <subcellularLocation>
        <location evidence="1">Nucleus</location>
    </subcellularLocation>
</comment>
<feature type="coiled-coil region" evidence="13">
    <location>
        <begin position="273"/>
        <end position="512"/>
    </location>
</feature>
<evidence type="ECO:0000256" key="1">
    <source>
        <dbReference type="ARBA" id="ARBA00004123"/>
    </source>
</evidence>
<evidence type="ECO:0000256" key="8">
    <source>
        <dbReference type="ARBA" id="ARBA00023242"/>
    </source>
</evidence>
<dbReference type="GO" id="GO:0071222">
    <property type="term" value="P:cellular response to lipopolysaccharide"/>
    <property type="evidence" value="ECO:0007669"/>
    <property type="project" value="TreeGrafter"/>
</dbReference>
<evidence type="ECO:0000313" key="15">
    <source>
        <dbReference type="Ensembl" id="ENSAPLP00000027920.1"/>
    </source>
</evidence>
<evidence type="ECO:0000256" key="7">
    <source>
        <dbReference type="ARBA" id="ARBA00023198"/>
    </source>
</evidence>
<keyword evidence="6 13" id="KW-0175">Coiled coil</keyword>
<keyword evidence="3" id="KW-0488">Methylation</keyword>
<evidence type="ECO:0000256" key="3">
    <source>
        <dbReference type="ARBA" id="ARBA00022481"/>
    </source>
</evidence>
<feature type="coiled-coil region" evidence="13">
    <location>
        <begin position="24"/>
        <end position="68"/>
    </location>
</feature>
<name>A0A493TQQ7_ANAPP</name>
<dbReference type="GO" id="GO:0005829">
    <property type="term" value="C:cytosol"/>
    <property type="evidence" value="ECO:0007669"/>
    <property type="project" value="Ensembl"/>
</dbReference>
<keyword evidence="16" id="KW-1185">Reference proteome</keyword>
<dbReference type="GO" id="GO:0007159">
    <property type="term" value="P:leukocyte cell-cell adhesion"/>
    <property type="evidence" value="ECO:0007669"/>
    <property type="project" value="Ensembl"/>
</dbReference>
<feature type="compositionally biased region" description="Pro residues" evidence="14">
    <location>
        <begin position="721"/>
        <end position="739"/>
    </location>
</feature>
<feature type="compositionally biased region" description="Gly residues" evidence="14">
    <location>
        <begin position="684"/>
        <end position="694"/>
    </location>
</feature>
<sequence>MEGRGPYRIYDPGGGTEENGSAAFERLMEENARLKEKMQGIKSIGELLEESQVEASKLRQKAEELVKDNQMLMGSSALEELVGSGAAGPKPSSTLAAPGSAQPEAEARKSPSGSSSEFEIVAVEAQGFPQDSGRADLEPLPTEDANLLPQLQQLESTLSGCTQEASKDQVFVRMGYMASELKRLASKVHKNEQRTSFLQTLCETLHTENKELRTKLERDLEQRNQALEKLRCENQELRRMVTLSNQESAKREAAEQQQQSGAGAEKALGRGDLEAKEKKVKILEHQRRELLEVNKQWDQHFRAMKQKYEQKMTDVHQELAEARRALTEMEAEREQKQRDFDRKLLLAKSRIETEEAEKDRLAMEVRDLQQRMRFLQEQLAPVTRQREYQEKEIQRLNKALEEALNVQASPPPIFAATLEPAGKVPQQELLTQNELLKQQVKIFEEDFQRERSDRERMNEEKEELKQQLEKLQKQLVVSNNQLRASKDDCQREKEEKEKLKKMLKQHKQASGERLHPEPLPGPLGPACPMYQYQYSPPVPHPVYHGFDEWQQIRYPPAMPGEHAPGQNFHHFPPPEYPWRPPCAMSRSQNAPAVPGVKPVPKDLAGISQRGERPASSPSVPAPAGKQPRKGWHRAPGGAGQDGVPKEKCEGGAAGVNPGGAPRLPRAPEWHPGAILGAGRTQSHGEGGSGGGGGSASVRPDPAPLRTPGAHEASPPAAFRDPTPPSPRSPCWGGPPPTPYLLPLLALPRLDEPGQDEGQNPSSPAPAPHGWGRLRGGWARAPPGKTARRGSASSPSARSQPGGDGEIAAGPPRGANRRREGRGRALTVCALGRPLRKAPPPS</sequence>
<dbReference type="GO" id="GO:0042802">
    <property type="term" value="F:identical protein binding"/>
    <property type="evidence" value="ECO:0007669"/>
    <property type="project" value="Ensembl"/>
</dbReference>
<feature type="region of interest" description="Disordered" evidence="14">
    <location>
        <begin position="1"/>
        <end position="20"/>
    </location>
</feature>
<organism evidence="15 16">
    <name type="scientific">Anas platyrhynchos platyrhynchos</name>
    <name type="common">Northern mallard</name>
    <dbReference type="NCBI Taxonomy" id="8840"/>
    <lineage>
        <taxon>Eukaryota</taxon>
        <taxon>Metazoa</taxon>
        <taxon>Chordata</taxon>
        <taxon>Craniata</taxon>
        <taxon>Vertebrata</taxon>
        <taxon>Euteleostomi</taxon>
        <taxon>Archelosauria</taxon>
        <taxon>Archosauria</taxon>
        <taxon>Dinosauria</taxon>
        <taxon>Saurischia</taxon>
        <taxon>Theropoda</taxon>
        <taxon>Coelurosauria</taxon>
        <taxon>Aves</taxon>
        <taxon>Neognathae</taxon>
        <taxon>Galloanserae</taxon>
        <taxon>Anseriformes</taxon>
        <taxon>Anatidae</taxon>
        <taxon>Anatinae</taxon>
        <taxon>Anas</taxon>
    </lineage>
</organism>
<dbReference type="AlphaFoldDB" id="A0A493TQQ7"/>
<dbReference type="GO" id="GO:0006954">
    <property type="term" value="P:inflammatory response"/>
    <property type="evidence" value="ECO:0007669"/>
    <property type="project" value="UniProtKB-KW"/>
</dbReference>
<feature type="region of interest" description="Disordered" evidence="14">
    <location>
        <begin position="82"/>
        <end position="116"/>
    </location>
</feature>
<dbReference type="GO" id="GO:0009101">
    <property type="term" value="P:glycoprotein biosynthetic process"/>
    <property type="evidence" value="ECO:0007669"/>
    <property type="project" value="Ensembl"/>
</dbReference>
<feature type="region of interest" description="Disordered" evidence="14">
    <location>
        <begin position="585"/>
        <end position="841"/>
    </location>
</feature>
<dbReference type="FunFam" id="1.20.5.990:FF:000001">
    <property type="entry name" value="TNFAIP3 interacting protein 1"/>
    <property type="match status" value="1"/>
</dbReference>
<dbReference type="GO" id="GO:1903003">
    <property type="term" value="P:positive regulation of protein deubiquitination"/>
    <property type="evidence" value="ECO:0007669"/>
    <property type="project" value="Ensembl"/>
</dbReference>
<evidence type="ECO:0000256" key="5">
    <source>
        <dbReference type="ARBA" id="ARBA00022553"/>
    </source>
</evidence>
<evidence type="ECO:0000256" key="12">
    <source>
        <dbReference type="ARBA" id="ARBA00081786"/>
    </source>
</evidence>
<dbReference type="GeneTree" id="ENSGT00510000046908"/>
<reference evidence="15 16" key="1">
    <citation type="submission" date="2017-10" db="EMBL/GenBank/DDBJ databases">
        <title>A new Pekin duck reference genome.</title>
        <authorList>
            <person name="Hou Z.-C."/>
            <person name="Zhou Z.-K."/>
            <person name="Zhu F."/>
            <person name="Hou S.-S."/>
        </authorList>
    </citation>
    <scope>NUCLEOTIDE SEQUENCE [LARGE SCALE GENOMIC DNA]</scope>
</reference>
<evidence type="ECO:0000256" key="10">
    <source>
        <dbReference type="ARBA" id="ARBA00075165"/>
    </source>
</evidence>
<keyword evidence="4" id="KW-0963">Cytoplasm</keyword>
<dbReference type="STRING" id="8840.ENSAPLP00000027920"/>
<feature type="compositionally biased region" description="Low complexity" evidence="14">
    <location>
        <begin position="255"/>
        <end position="265"/>
    </location>
</feature>
<feature type="compositionally biased region" description="Low complexity" evidence="14">
    <location>
        <begin position="613"/>
        <end position="623"/>
    </location>
</feature>
<keyword evidence="7" id="KW-0395">Inflammatory response</keyword>
<keyword evidence="8" id="KW-0539">Nucleus</keyword>
<evidence type="ECO:0000256" key="2">
    <source>
        <dbReference type="ARBA" id="ARBA00004496"/>
    </source>
</evidence>
<dbReference type="GO" id="GO:0005654">
    <property type="term" value="C:nucleoplasm"/>
    <property type="evidence" value="ECO:0007669"/>
    <property type="project" value="Ensembl"/>
</dbReference>
<dbReference type="GO" id="GO:0006357">
    <property type="term" value="P:regulation of transcription by RNA polymerase II"/>
    <property type="evidence" value="ECO:0007669"/>
    <property type="project" value="TreeGrafter"/>
</dbReference>
<dbReference type="OMA" id="RAYNIQE"/>
<accession>A0A493TQQ7</accession>
<dbReference type="Proteomes" id="UP000016666">
    <property type="component" value="Chromosome 14"/>
</dbReference>
<evidence type="ECO:0000256" key="13">
    <source>
        <dbReference type="SAM" id="Coils"/>
    </source>
</evidence>
<feature type="compositionally biased region" description="Low complexity" evidence="14">
    <location>
        <begin position="775"/>
        <end position="800"/>
    </location>
</feature>
<dbReference type="PANTHER" id="PTHR31882:SF3">
    <property type="entry name" value="TNFAIP3-INTERACTING PROTEIN 1"/>
    <property type="match status" value="1"/>
</dbReference>
<dbReference type="Gene3D" id="1.20.5.990">
    <property type="entry name" value="Nemo cc2-lz domain - 1d5 darpin complex"/>
    <property type="match status" value="1"/>
</dbReference>
<protein>
    <recommendedName>
        <fullName evidence="9">TNFAIP3-interacting protein 1</fullName>
    </recommendedName>
    <alternativeName>
        <fullName evidence="11">A20-binding inhibitor of NF-kappa-B activation 1</fullName>
    </alternativeName>
    <alternativeName>
        <fullName evidence="12">Nef-associated factor 1</fullName>
    </alternativeName>
    <alternativeName>
        <fullName evidence="10">Virion-associated nuclear shuttling protein</fullName>
    </alternativeName>
</protein>
<evidence type="ECO:0000256" key="11">
    <source>
        <dbReference type="ARBA" id="ARBA00079468"/>
    </source>
</evidence>
<dbReference type="PANTHER" id="PTHR31882">
    <property type="entry name" value="TNFAIP3-INTERACTING PROTEIN COILED COIL FAMILY MEMBER"/>
    <property type="match status" value="1"/>
</dbReference>
<dbReference type="Ensembl" id="ENSAPLT00000025819.1">
    <property type="protein sequence ID" value="ENSAPLP00000027920.1"/>
    <property type="gene ID" value="ENSAPLG00000002442.2"/>
</dbReference>
<dbReference type="GO" id="GO:0051019">
    <property type="term" value="F:mitogen-activated protein kinase binding"/>
    <property type="evidence" value="ECO:0007669"/>
    <property type="project" value="Ensembl"/>
</dbReference>
<gene>
    <name evidence="15" type="primary">TNIP1</name>
</gene>
<evidence type="ECO:0000256" key="4">
    <source>
        <dbReference type="ARBA" id="ARBA00022490"/>
    </source>
</evidence>
<evidence type="ECO:0000256" key="14">
    <source>
        <dbReference type="SAM" id="MobiDB-lite"/>
    </source>
</evidence>
<evidence type="ECO:0000256" key="6">
    <source>
        <dbReference type="ARBA" id="ARBA00023054"/>
    </source>
</evidence>
<dbReference type="GO" id="GO:0070373">
    <property type="term" value="P:negative regulation of ERK1 and ERK2 cascade"/>
    <property type="evidence" value="ECO:0007669"/>
    <property type="project" value="Ensembl"/>
</dbReference>